<feature type="region of interest" description="Disordered" evidence="1">
    <location>
        <begin position="919"/>
        <end position="975"/>
    </location>
</feature>
<dbReference type="Proteomes" id="UP000184512">
    <property type="component" value="Unassembled WGS sequence"/>
</dbReference>
<accession>A0A1M6HC26</accession>
<dbReference type="InterPro" id="IPR011041">
    <property type="entry name" value="Quinoprot_gluc/sorb_DH_b-prop"/>
</dbReference>
<gene>
    <name evidence="4" type="ORF">SAMN02745244_01937</name>
</gene>
<keyword evidence="2" id="KW-0812">Transmembrane</keyword>
<keyword evidence="2" id="KW-1133">Transmembrane helix</keyword>
<keyword evidence="5" id="KW-1185">Reference proteome</keyword>
<dbReference type="InterPro" id="IPR000157">
    <property type="entry name" value="TIR_dom"/>
</dbReference>
<dbReference type="Gene3D" id="3.40.50.10140">
    <property type="entry name" value="Toll/interleukin-1 receptor homology (TIR) domain"/>
    <property type="match status" value="1"/>
</dbReference>
<name>A0A1M6HC26_9ACTN</name>
<evidence type="ECO:0000256" key="2">
    <source>
        <dbReference type="SAM" id="Phobius"/>
    </source>
</evidence>
<dbReference type="OrthoDB" id="134501at2"/>
<dbReference type="STRING" id="1123357.SAMN02745244_01937"/>
<proteinExistence type="predicted"/>
<evidence type="ECO:0000313" key="4">
    <source>
        <dbReference type="EMBL" id="SHJ19818.1"/>
    </source>
</evidence>
<dbReference type="InterPro" id="IPR035897">
    <property type="entry name" value="Toll_tir_struct_dom_sf"/>
</dbReference>
<dbReference type="Gene3D" id="2.130.10.10">
    <property type="entry name" value="YVTN repeat-like/Quinoprotein amine dehydrogenase"/>
    <property type="match status" value="1"/>
</dbReference>
<protein>
    <recommendedName>
        <fullName evidence="3">TIR domain-containing protein</fullName>
    </recommendedName>
</protein>
<feature type="compositionally biased region" description="Pro residues" evidence="1">
    <location>
        <begin position="946"/>
        <end position="958"/>
    </location>
</feature>
<sequence>MSSEQFQAFISYARSTSTPLATALQGAVERFAKPWYRLRATRIFRDDTSMSANTALWSTIEGGLRQSKWLVLLATPEAAASEYVTNELRWWLDHKSADTILLVQASGELWWDRAANRFDTARSTALPRVLVDAYREEPRWIDLRWFEDEGGLGTADPRFEERVADIAATVRGEDRDGLIGENVRQHRRARRLARSAIAGLTVLLLVAVMAGIVAVMQAGEATQQRDRAEEEARVATARQLAATAQSLVDTDIVKARLLADQAFRMEDDALTRAALLQSITSNPYLLDAVDFDGSATALAGSADGKHVIIGTSAGAVLQWDRAGRAMTALREDGGAVTGISVSDDGRTVAAAFGKDAWRTTRSIAVWRDGALVEGPSDAVGPVVVSPSGETVVHARTTTTSSGDAVPGVEVAVLRGVSGTANAEPLGEVDGYLRSVAFRDEENIVILISSDDLLTAQHRGIDDFSLHSEAGRGWIPLRYQVDALAGSGSAVAVPMPGGDVAVYSTLGSDMSQGARRGAAPDGTVTASAVSATGARVAVASSGAIYVSEPAPADAERPDFLTLTGSTIVTQLQYLGNGQLLSAGGGRVLLWDLDRHPLLSTMEATTSTLSNASGAPVVHVNNSGTQAIVTADELTEAVWHVLGVGMPQRVSGLFLDWLDDGSAFFVEPVTGDVVILSSDGSEIARNSLGEAGASVLRDEAQLRSGDVTGRYLAPDDTLLIGTMAGLVRLDLASGNTTATAIQTSSLSGSGAYAVGNDTFNGKPVIVSSVADDTTVAELPVPLDTTSRYHDELLVLREGVVTTVRTADGGRIVATLADNPAAPLVIDQGNDLVASFLAVGRMQLSSLSSGIVLGGLPLDVERTSPRLGYGFSDNGERLVISYENDPSARGGGLAVLDLSPSRWIEVVCATVGRGLTAAEWRETTGRAVPGDLTCGGAGTTPGASGRPDPSSPPEPASPPATAPGQSAPESAQSPSAPEAVGLPSNCIALFDDPAFSTMGSRGYELFEGPGPLGAPVAAQSTDVGIAALLAPLERIDCSWGRFEGAPEGFRTTLALLPAERVDEVVAVIEANGILCEEVDGRTRCELVDAAEEYLLARSHVLGDGVWIASVVVNDGDTAYSDKVADAVLGS</sequence>
<dbReference type="SUPFAM" id="SSF52200">
    <property type="entry name" value="Toll/Interleukin receptor TIR domain"/>
    <property type="match status" value="1"/>
</dbReference>
<dbReference type="GO" id="GO:0007165">
    <property type="term" value="P:signal transduction"/>
    <property type="evidence" value="ECO:0007669"/>
    <property type="project" value="InterPro"/>
</dbReference>
<organism evidence="4 5">
    <name type="scientific">Tessaracoccus bendigoensis DSM 12906</name>
    <dbReference type="NCBI Taxonomy" id="1123357"/>
    <lineage>
        <taxon>Bacteria</taxon>
        <taxon>Bacillati</taxon>
        <taxon>Actinomycetota</taxon>
        <taxon>Actinomycetes</taxon>
        <taxon>Propionibacteriales</taxon>
        <taxon>Propionibacteriaceae</taxon>
        <taxon>Tessaracoccus</taxon>
    </lineage>
</organism>
<dbReference type="AlphaFoldDB" id="A0A1M6HC26"/>
<evidence type="ECO:0000313" key="5">
    <source>
        <dbReference type="Proteomes" id="UP000184512"/>
    </source>
</evidence>
<dbReference type="InterPro" id="IPR015943">
    <property type="entry name" value="WD40/YVTN_repeat-like_dom_sf"/>
</dbReference>
<feature type="transmembrane region" description="Helical" evidence="2">
    <location>
        <begin position="196"/>
        <end position="216"/>
    </location>
</feature>
<dbReference type="SUPFAM" id="SSF50952">
    <property type="entry name" value="Soluble quinoprotein glucose dehydrogenase"/>
    <property type="match status" value="1"/>
</dbReference>
<feature type="domain" description="TIR" evidence="3">
    <location>
        <begin position="5"/>
        <end position="150"/>
    </location>
</feature>
<evidence type="ECO:0000259" key="3">
    <source>
        <dbReference type="SMART" id="SM00255"/>
    </source>
</evidence>
<dbReference type="SMART" id="SM00255">
    <property type="entry name" value="TIR"/>
    <property type="match status" value="1"/>
</dbReference>
<keyword evidence="2" id="KW-0472">Membrane</keyword>
<dbReference type="RefSeq" id="WP_073187620.1">
    <property type="nucleotide sequence ID" value="NZ_FQZG01000032.1"/>
</dbReference>
<dbReference type="EMBL" id="FQZG01000032">
    <property type="protein sequence ID" value="SHJ19818.1"/>
    <property type="molecule type" value="Genomic_DNA"/>
</dbReference>
<dbReference type="SUPFAM" id="SSF82171">
    <property type="entry name" value="DPP6 N-terminal domain-like"/>
    <property type="match status" value="1"/>
</dbReference>
<feature type="compositionally biased region" description="Low complexity" evidence="1">
    <location>
        <begin position="959"/>
        <end position="975"/>
    </location>
</feature>
<evidence type="ECO:0000256" key="1">
    <source>
        <dbReference type="SAM" id="MobiDB-lite"/>
    </source>
</evidence>
<reference evidence="4 5" key="1">
    <citation type="submission" date="2016-11" db="EMBL/GenBank/DDBJ databases">
        <authorList>
            <person name="Jaros S."/>
            <person name="Januszkiewicz K."/>
            <person name="Wedrychowicz H."/>
        </authorList>
    </citation>
    <scope>NUCLEOTIDE SEQUENCE [LARGE SCALE GENOMIC DNA]</scope>
    <source>
        <strain evidence="4 5">DSM 12906</strain>
    </source>
</reference>